<dbReference type="Gene3D" id="3.30.70.100">
    <property type="match status" value="1"/>
</dbReference>
<keyword evidence="2" id="KW-1185">Reference proteome</keyword>
<evidence type="ECO:0000313" key="2">
    <source>
        <dbReference type="Proteomes" id="UP001139369"/>
    </source>
</evidence>
<reference evidence="1" key="1">
    <citation type="submission" date="2022-02" db="EMBL/GenBank/DDBJ databases">
        <title>Polaribacter sp. MSW13, isolated from seawater.</title>
        <authorList>
            <person name="Kristyanto S."/>
            <person name="Jung J."/>
            <person name="Jeon C.O."/>
        </authorList>
    </citation>
    <scope>NUCLEOTIDE SEQUENCE</scope>
    <source>
        <strain evidence="1">MSW13</strain>
    </source>
</reference>
<dbReference type="CDD" id="cd00371">
    <property type="entry name" value="HMA"/>
    <property type="match status" value="1"/>
</dbReference>
<protein>
    <submittedName>
        <fullName evidence="1">Heavy-metal-associated domain-containing protein</fullName>
    </submittedName>
</protein>
<organism evidence="1 2">
    <name type="scientific">Polaribacter marinus</name>
    <dbReference type="NCBI Taxonomy" id="2916838"/>
    <lineage>
        <taxon>Bacteria</taxon>
        <taxon>Pseudomonadati</taxon>
        <taxon>Bacteroidota</taxon>
        <taxon>Flavobacteriia</taxon>
        <taxon>Flavobacteriales</taxon>
        <taxon>Flavobacteriaceae</taxon>
    </lineage>
</organism>
<dbReference type="SUPFAM" id="SSF55008">
    <property type="entry name" value="HMA, heavy metal-associated domain"/>
    <property type="match status" value="1"/>
</dbReference>
<name>A0A9X1VLJ2_9FLAO</name>
<accession>A0A9X1VLJ2</accession>
<dbReference type="EMBL" id="JAKQYM010000002">
    <property type="protein sequence ID" value="MCI2228260.1"/>
    <property type="molecule type" value="Genomic_DNA"/>
</dbReference>
<dbReference type="AlphaFoldDB" id="A0A9X1VLJ2"/>
<dbReference type="InterPro" id="IPR006121">
    <property type="entry name" value="HMA_dom"/>
</dbReference>
<sequence length="39" mass="4339">MKHTYHAHGMTCNGCRSHVEDASKATVNLEKAELTIIKI</sequence>
<comment type="caution">
    <text evidence="1">The sequence shown here is derived from an EMBL/GenBank/DDBJ whole genome shotgun (WGS) entry which is preliminary data.</text>
</comment>
<evidence type="ECO:0000313" key="1">
    <source>
        <dbReference type="EMBL" id="MCI2228260.1"/>
    </source>
</evidence>
<dbReference type="Proteomes" id="UP001139369">
    <property type="component" value="Unassembled WGS sequence"/>
</dbReference>
<gene>
    <name evidence="1" type="ORF">MC378_03705</name>
</gene>
<dbReference type="InterPro" id="IPR036163">
    <property type="entry name" value="HMA_dom_sf"/>
</dbReference>
<proteinExistence type="predicted"/>
<dbReference type="GO" id="GO:0046872">
    <property type="term" value="F:metal ion binding"/>
    <property type="evidence" value="ECO:0007669"/>
    <property type="project" value="InterPro"/>
</dbReference>